<comment type="caution">
    <text evidence="3">The sequence shown here is derived from an EMBL/GenBank/DDBJ whole genome shotgun (WGS) entry which is preliminary data.</text>
</comment>
<keyword evidence="2" id="KW-0812">Transmembrane</keyword>
<protein>
    <submittedName>
        <fullName evidence="3">Uncharacterized protein</fullName>
    </submittedName>
</protein>
<evidence type="ECO:0000313" key="4">
    <source>
        <dbReference type="Proteomes" id="UP000254866"/>
    </source>
</evidence>
<feature type="region of interest" description="Disordered" evidence="1">
    <location>
        <begin position="544"/>
        <end position="582"/>
    </location>
</feature>
<keyword evidence="4" id="KW-1185">Reference proteome</keyword>
<gene>
    <name evidence="3" type="ORF">BP5553_08234</name>
</gene>
<feature type="transmembrane region" description="Helical" evidence="2">
    <location>
        <begin position="193"/>
        <end position="217"/>
    </location>
</feature>
<reference evidence="3 4" key="1">
    <citation type="journal article" date="2018" name="IMA Fungus">
        <title>IMA Genome-F 9: Draft genome sequence of Annulohypoxylon stygium, Aspergillus mulundensis, Berkeleyomyces basicola (syn. Thielaviopsis basicola), Ceratocystis smalleyi, two Cercospora beticola strains, Coleophoma cylindrospora, Fusarium fracticaudum, Phialophora cf. hyalina, and Morchella septimelata.</title>
        <authorList>
            <person name="Wingfield B.D."/>
            <person name="Bills G.F."/>
            <person name="Dong Y."/>
            <person name="Huang W."/>
            <person name="Nel W.J."/>
            <person name="Swalarsk-Parry B.S."/>
            <person name="Vaghefi N."/>
            <person name="Wilken P.M."/>
            <person name="An Z."/>
            <person name="de Beer Z.W."/>
            <person name="De Vos L."/>
            <person name="Chen L."/>
            <person name="Duong T.A."/>
            <person name="Gao Y."/>
            <person name="Hammerbacher A."/>
            <person name="Kikkert J.R."/>
            <person name="Li Y."/>
            <person name="Li H."/>
            <person name="Li K."/>
            <person name="Li Q."/>
            <person name="Liu X."/>
            <person name="Ma X."/>
            <person name="Naidoo K."/>
            <person name="Pethybridge S.J."/>
            <person name="Sun J."/>
            <person name="Steenkamp E.T."/>
            <person name="van der Nest M.A."/>
            <person name="van Wyk S."/>
            <person name="Wingfield M.J."/>
            <person name="Xiong C."/>
            <person name="Yue Q."/>
            <person name="Zhang X."/>
        </authorList>
    </citation>
    <scope>NUCLEOTIDE SEQUENCE [LARGE SCALE GENOMIC DNA]</scope>
    <source>
        <strain evidence="3 4">BP 5553</strain>
    </source>
</reference>
<dbReference type="Pfam" id="PF11915">
    <property type="entry name" value="DUF3433"/>
    <property type="match status" value="2"/>
</dbReference>
<feature type="transmembrane region" description="Helical" evidence="2">
    <location>
        <begin position="440"/>
        <end position="462"/>
    </location>
</feature>
<keyword evidence="2" id="KW-1133">Transmembrane helix</keyword>
<dbReference type="InterPro" id="IPR021840">
    <property type="entry name" value="DUF3433"/>
</dbReference>
<dbReference type="RefSeq" id="XP_031867148.1">
    <property type="nucleotide sequence ID" value="XM_032016857.1"/>
</dbReference>
<dbReference type="GeneID" id="43601083"/>
<accession>A0A370TG35</accession>
<keyword evidence="2" id="KW-0472">Membrane</keyword>
<proteinExistence type="predicted"/>
<feature type="transmembrane region" description="Helical" evidence="2">
    <location>
        <begin position="49"/>
        <end position="72"/>
    </location>
</feature>
<dbReference type="AlphaFoldDB" id="A0A370TG35"/>
<dbReference type="PANTHER" id="PTHR37544:SF3">
    <property type="entry name" value="SPRAY"/>
    <property type="match status" value="1"/>
</dbReference>
<name>A0A370TG35_9HELO</name>
<sequence>MSHEPQDGIELRERDESMAAGNAQVGLESIDPINDYMERGLPSLNHKPFFLRAWVLLCAALMNIGWIIWLAIAYAEPLWQGPDFILDGLFSGYIATAAKFLITQQVLNVGKIMPYRNMRYPAGRNVHNTIDSDYWPYEWPVVRFRAIRNGDYFFQFVDIVAFIFTFAVVQFGSNVLSQQYDTNGNFLGYAPNRGVIIIVIICHSAFIVTTLAILVWLQLKETGLLADPGYLSLYLSIFNKGDIQEDFQGLEDEDRRWIVRQHLAQNEYRIGYWPKGPKSAVYGIRRRKISENIPSHSSFKPRSPTKYPEFRYIPWFLASFWVCTWTSLLTAALAIMTTLVTRDDIIHFGFPPYVSTTVTPFVDVSPAQFLWSFFPSFAADLFLLLVQSIDTFYRLVQPYVDLKRKEAKPKLIINCFRINYNNDLPLIVTIRALKNGHFKLAFISLFALFATLTPAWAANMFYVQNSWIAVWTRYFYPMLVYMCLLILFLLWTIPDQSRYMPRDLETIADHMALFSQSSLLDNGEFQQELPMSPIRTSPRVVSTYGSPASMGAKSNKKQGLERNVLGSQASLHWSPGACRERD</sequence>
<dbReference type="Proteomes" id="UP000254866">
    <property type="component" value="Unassembled WGS sequence"/>
</dbReference>
<feature type="transmembrane region" description="Helical" evidence="2">
    <location>
        <begin position="84"/>
        <end position="102"/>
    </location>
</feature>
<dbReference type="STRING" id="2656787.A0A370TG35"/>
<feature type="transmembrane region" description="Helical" evidence="2">
    <location>
        <begin position="152"/>
        <end position="173"/>
    </location>
</feature>
<evidence type="ECO:0000313" key="3">
    <source>
        <dbReference type="EMBL" id="RDL33866.1"/>
    </source>
</evidence>
<dbReference type="PANTHER" id="PTHR37544">
    <property type="entry name" value="SPRAY-RELATED"/>
    <property type="match status" value="1"/>
</dbReference>
<evidence type="ECO:0000256" key="1">
    <source>
        <dbReference type="SAM" id="MobiDB-lite"/>
    </source>
</evidence>
<dbReference type="OrthoDB" id="3057599at2759"/>
<feature type="transmembrane region" description="Helical" evidence="2">
    <location>
        <begin position="369"/>
        <end position="386"/>
    </location>
</feature>
<evidence type="ECO:0000256" key="2">
    <source>
        <dbReference type="SAM" id="Phobius"/>
    </source>
</evidence>
<feature type="transmembrane region" description="Helical" evidence="2">
    <location>
        <begin position="312"/>
        <end position="335"/>
    </location>
</feature>
<organism evidence="3 4">
    <name type="scientific">Venustampulla echinocandica</name>
    <dbReference type="NCBI Taxonomy" id="2656787"/>
    <lineage>
        <taxon>Eukaryota</taxon>
        <taxon>Fungi</taxon>
        <taxon>Dikarya</taxon>
        <taxon>Ascomycota</taxon>
        <taxon>Pezizomycotina</taxon>
        <taxon>Leotiomycetes</taxon>
        <taxon>Helotiales</taxon>
        <taxon>Pleuroascaceae</taxon>
        <taxon>Venustampulla</taxon>
    </lineage>
</organism>
<dbReference type="EMBL" id="NPIC01000008">
    <property type="protein sequence ID" value="RDL33866.1"/>
    <property type="molecule type" value="Genomic_DNA"/>
</dbReference>
<feature type="transmembrane region" description="Helical" evidence="2">
    <location>
        <begin position="474"/>
        <end position="493"/>
    </location>
</feature>